<evidence type="ECO:0000313" key="3">
    <source>
        <dbReference type="Proteomes" id="UP000306050"/>
    </source>
</evidence>
<accession>A0A4U7KT37</accession>
<dbReference type="KEGG" id="sgra:EX895_003336"/>
<keyword evidence="1" id="KW-0732">Signal</keyword>
<feature type="signal peptide" evidence="1">
    <location>
        <begin position="1"/>
        <end position="21"/>
    </location>
</feature>
<dbReference type="GeneID" id="40726231"/>
<dbReference type="EMBL" id="SRRM01000012">
    <property type="protein sequence ID" value="TKY87755.1"/>
    <property type="molecule type" value="Genomic_DNA"/>
</dbReference>
<dbReference type="RefSeq" id="XP_029739740.1">
    <property type="nucleotide sequence ID" value="XM_029883934.1"/>
</dbReference>
<feature type="chain" id="PRO_5020971011" evidence="1">
    <location>
        <begin position="22"/>
        <end position="178"/>
    </location>
</feature>
<proteinExistence type="predicted"/>
<comment type="caution">
    <text evidence="2">The sequence shown here is derived from an EMBL/GenBank/DDBJ whole genome shotgun (WGS) entry which is preliminary data.</text>
</comment>
<dbReference type="AlphaFoldDB" id="A0A4U7KT37"/>
<organism evidence="2 3">
    <name type="scientific">Sporisorium graminicola</name>
    <dbReference type="NCBI Taxonomy" id="280036"/>
    <lineage>
        <taxon>Eukaryota</taxon>
        <taxon>Fungi</taxon>
        <taxon>Dikarya</taxon>
        <taxon>Basidiomycota</taxon>
        <taxon>Ustilaginomycotina</taxon>
        <taxon>Ustilaginomycetes</taxon>
        <taxon>Ustilaginales</taxon>
        <taxon>Ustilaginaceae</taxon>
        <taxon>Sporisorium</taxon>
    </lineage>
</organism>
<gene>
    <name evidence="2" type="ORF">EX895_003336</name>
</gene>
<evidence type="ECO:0000256" key="1">
    <source>
        <dbReference type="SAM" id="SignalP"/>
    </source>
</evidence>
<sequence length="178" mass="19931">MKLQALNLVFALLFFVNCCRAGLSFGSSADYVQNLRSVVDAANEAGPLRNAGTLVATEPWIPGAALEYEVLRTLHAESGKYAIVGTIERRDRRDRLVDTYNIYGRPLEVTLPGHQARSQRIFLFGLGVDGHYAPFGWAKYQTGGFEHAHNSFLQHAKGLDVQRDWSHMHYVRGFPPVQ</sequence>
<reference evidence="2 3" key="1">
    <citation type="submission" date="2019-05" db="EMBL/GenBank/DDBJ databases">
        <title>Sporisorium graminicola CBS 10092 draft sequencing and annotation.</title>
        <authorList>
            <person name="Solano-Gonzalez S."/>
            <person name="Caddick M.X."/>
            <person name="Darby A."/>
        </authorList>
    </citation>
    <scope>NUCLEOTIDE SEQUENCE [LARGE SCALE GENOMIC DNA]</scope>
    <source>
        <strain evidence="2 3">CBS 10092</strain>
    </source>
</reference>
<dbReference type="Proteomes" id="UP000306050">
    <property type="component" value="Chromosome SGRAM_20"/>
</dbReference>
<protein>
    <submittedName>
        <fullName evidence="2">Uncharacterized protein</fullName>
    </submittedName>
</protein>
<evidence type="ECO:0000313" key="2">
    <source>
        <dbReference type="EMBL" id="TKY87755.1"/>
    </source>
</evidence>
<name>A0A4U7KT37_9BASI</name>
<dbReference type="OrthoDB" id="10536909at2759"/>
<keyword evidence="3" id="KW-1185">Reference proteome</keyword>